<evidence type="ECO:0000313" key="1">
    <source>
        <dbReference type="EMBL" id="AUX76392.1"/>
    </source>
</evidence>
<sequence length="60" mass="6940">MSRRDCEERQAIEIAWCSELDLLRIEEIDEAGLLFVAQMRGGTDGELIRIKTVAETFRRV</sequence>
<evidence type="ECO:0000313" key="2">
    <source>
        <dbReference type="Proteomes" id="UP000239340"/>
    </source>
</evidence>
<reference evidence="1 2" key="1">
    <citation type="submission" date="2017-10" db="EMBL/GenBank/DDBJ databases">
        <title>Analysis of the genome sequences of Rhizobium populations associated to common bean (phaseolus vulgaris).</title>
        <authorList>
            <person name="Bustos P."/>
            <person name="Santamaria R.I."/>
            <person name="Miranda-Sanchez F."/>
            <person name="Perez-Carrascal O."/>
            <person name="Juarez S."/>
            <person name="Lozano L."/>
            <person name="Martinez-Flores I."/>
            <person name="Vinuesa P."/>
            <person name="Martinez-Romero E."/>
            <person name="Cevallos M.A."/>
            <person name="Romero D."/>
            <person name="Davila G."/>
            <person name="Gonzalez V."/>
        </authorList>
    </citation>
    <scope>NUCLEOTIDE SEQUENCE [LARGE SCALE GENOMIC DNA]</scope>
    <source>
        <strain evidence="1 2">NXT3</strain>
    </source>
</reference>
<dbReference type="Proteomes" id="UP000239340">
    <property type="component" value="Chromosome"/>
</dbReference>
<dbReference type="AlphaFoldDB" id="A0A2L0H5B5"/>
<protein>
    <submittedName>
        <fullName evidence="1">Uncharacterized protein</fullName>
    </submittedName>
</protein>
<accession>A0A2L0H5B5</accession>
<proteinExistence type="predicted"/>
<organism evidence="1 2">
    <name type="scientific">Rhizobium fredii</name>
    <name type="common">Sinorhizobium fredii</name>
    <dbReference type="NCBI Taxonomy" id="380"/>
    <lineage>
        <taxon>Bacteria</taxon>
        <taxon>Pseudomonadati</taxon>
        <taxon>Pseudomonadota</taxon>
        <taxon>Alphaproteobacteria</taxon>
        <taxon>Hyphomicrobiales</taxon>
        <taxon>Rhizobiaceae</taxon>
        <taxon>Sinorhizobium/Ensifer group</taxon>
        <taxon>Sinorhizobium</taxon>
    </lineage>
</organism>
<dbReference type="EMBL" id="CP024307">
    <property type="protein sequence ID" value="AUX76392.1"/>
    <property type="molecule type" value="Genomic_DNA"/>
</dbReference>
<name>A0A2L0H5B5_RHIFR</name>
<gene>
    <name evidence="1" type="ORF">NXT3_CH01824</name>
</gene>